<dbReference type="AlphaFoldDB" id="Q7M7M1"/>
<dbReference type="Pfam" id="PF01078">
    <property type="entry name" value="Mg_chelatase"/>
    <property type="match status" value="1"/>
</dbReference>
<protein>
    <submittedName>
        <fullName evidence="3">SIGMA-54 INTERACTING PROTEIN</fullName>
    </submittedName>
</protein>
<dbReference type="InterPro" id="IPR025158">
    <property type="entry name" value="Mg_chelat-rel_C"/>
</dbReference>
<dbReference type="EMBL" id="BX571663">
    <property type="protein sequence ID" value="CAE11202.1"/>
    <property type="molecule type" value="Genomic_DNA"/>
</dbReference>
<dbReference type="Pfam" id="PF13335">
    <property type="entry name" value="Mg_chelatase_C"/>
    <property type="match status" value="1"/>
</dbReference>
<dbReference type="RefSeq" id="WP_011139984.1">
    <property type="nucleotide sequence ID" value="NC_005090.1"/>
</dbReference>
<dbReference type="InterPro" id="IPR020568">
    <property type="entry name" value="Ribosomal_Su5_D2-typ_SF"/>
</dbReference>
<dbReference type="InterPro" id="IPR014721">
    <property type="entry name" value="Ribsml_uS5_D2-typ_fold_subgr"/>
</dbReference>
<dbReference type="SUPFAM" id="SSF54211">
    <property type="entry name" value="Ribosomal protein S5 domain 2-like"/>
    <property type="match status" value="1"/>
</dbReference>
<dbReference type="Gene3D" id="3.40.50.300">
    <property type="entry name" value="P-loop containing nucleotide triphosphate hydrolases"/>
    <property type="match status" value="1"/>
</dbReference>
<dbReference type="PANTHER" id="PTHR32039">
    <property type="entry name" value="MAGNESIUM-CHELATASE SUBUNIT CHLI"/>
    <property type="match status" value="1"/>
</dbReference>
<sequence>MRLHQIHSATLLGLDAKIIEVEAAFNKGLPSFTIAGMAQASIQEARHRSQSALCAIGFHFPPLKIVINLAPSDLSKQGSHFDLPIALLIALYDREIPPNSRRSWFALGELGLEGRVKENQNIYPILLSLAEQGYAGDILLPKENETLYRSIPRLKLHFINHLQEGINLILSPQESPLEVANLPFSSLEIGGIPYYYEERYELDFLDVKGQEIAKRAALIAAAGFHNLLMEGSPGVGKSMIAKRLRYILPPLSLEEVLKSAKARLHEQGELRYEALRNARTPHNTSSKAAILGSIGAGGEPKPGEIALAHGGILFLDELPHFQKSVLEALREPLENQSFVVSRAQAKVEFEASFLLVAAQNPCPCGNLLNPLQECRCNEKEVTRYKNRLSEPFLDRIDLFVGMQENEGEAQSTQSSKELHAQVLKAFKAQKERGQEVLNGKLSERETERFCPLQKEDSETLLEAARRFGLSSRAMDKIKRVSRTLADLEGSEAIQKKHLLEALSYRRR</sequence>
<dbReference type="PROSITE" id="PS00676">
    <property type="entry name" value="SIGMA54_INTERACT_2"/>
    <property type="match status" value="1"/>
</dbReference>
<dbReference type="PANTHER" id="PTHR32039:SF7">
    <property type="entry name" value="COMPETENCE PROTEIN COMM"/>
    <property type="match status" value="1"/>
</dbReference>
<dbReference type="eggNOG" id="COG0606">
    <property type="taxonomic scope" value="Bacteria"/>
</dbReference>
<dbReference type="SUPFAM" id="SSF52540">
    <property type="entry name" value="P-loop containing nucleoside triphosphate hydrolases"/>
    <property type="match status" value="1"/>
</dbReference>
<dbReference type="STRING" id="273121.WS2213"/>
<dbReference type="KEGG" id="wsu:WS2213"/>
<dbReference type="Gene3D" id="3.30.230.10">
    <property type="match status" value="1"/>
</dbReference>
<dbReference type="HOGENOM" id="CLU_026145_1_1_7"/>
<keyword evidence="4" id="KW-1185">Reference proteome</keyword>
<reference evidence="3 4" key="1">
    <citation type="journal article" date="2003" name="Proc. Natl. Acad. Sci. U.S.A.">
        <title>Complete genome sequence and analysis of Wolinella succinogenes.</title>
        <authorList>
            <person name="Baar C."/>
            <person name="Eppinger M."/>
            <person name="Raddatz G."/>
            <person name="Simon JM."/>
            <person name="Lanz C."/>
            <person name="Klimmek O."/>
            <person name="Nandakumar R."/>
            <person name="Gross R."/>
            <person name="Rosinus A."/>
            <person name="Keller H."/>
            <person name="Jagtap P."/>
            <person name="Linke B."/>
            <person name="Meyer F."/>
            <person name="Lederer H."/>
            <person name="Schuster S.C."/>
        </authorList>
    </citation>
    <scope>NUCLEOTIDE SEQUENCE [LARGE SCALE GENOMIC DNA]</scope>
    <source>
        <strain evidence="4">ATCC 29543 / DSM 1740 / CCUG 13145 / JCM 31913 / LMG 7466 / NCTC 11488 / FDC 602W</strain>
    </source>
</reference>
<proteinExistence type="predicted"/>
<evidence type="ECO:0000259" key="2">
    <source>
        <dbReference type="Pfam" id="PF13335"/>
    </source>
</evidence>
<gene>
    <name evidence="3" type="ordered locus">WS2213</name>
</gene>
<organism evidence="4">
    <name type="scientific">Wolinella succinogenes (strain ATCC 29543 / DSM 1740 / CCUG 13145 / JCM 31913 / LMG 7466 / NCTC 11488 / FDC 602W)</name>
    <name type="common">Vibrio succinogenes</name>
    <dbReference type="NCBI Taxonomy" id="273121"/>
    <lineage>
        <taxon>Bacteria</taxon>
        <taxon>Pseudomonadati</taxon>
        <taxon>Campylobacterota</taxon>
        <taxon>Epsilonproteobacteria</taxon>
        <taxon>Campylobacterales</taxon>
        <taxon>Helicobacteraceae</taxon>
        <taxon>Wolinella</taxon>
    </lineage>
</organism>
<dbReference type="InterPro" id="IPR004482">
    <property type="entry name" value="Mg_chelat-rel"/>
</dbReference>
<evidence type="ECO:0000313" key="3">
    <source>
        <dbReference type="EMBL" id="CAE11202.1"/>
    </source>
</evidence>
<evidence type="ECO:0000259" key="1">
    <source>
        <dbReference type="Pfam" id="PF01078"/>
    </source>
</evidence>
<accession>Q7M7M1</accession>
<dbReference type="Pfam" id="PF13541">
    <property type="entry name" value="ChlI"/>
    <property type="match status" value="1"/>
</dbReference>
<feature type="domain" description="Mg chelatase-related protein C-terminal" evidence="2">
    <location>
        <begin position="413"/>
        <end position="505"/>
    </location>
</feature>
<feature type="domain" description="Magnesium chelatase ChlI-like catalytic" evidence="1">
    <location>
        <begin position="203"/>
        <end position="407"/>
    </location>
</feature>
<name>Q7M7M1_WOLSU</name>
<dbReference type="Proteomes" id="UP000000422">
    <property type="component" value="Chromosome"/>
</dbReference>
<evidence type="ECO:0000313" key="4">
    <source>
        <dbReference type="Proteomes" id="UP000000422"/>
    </source>
</evidence>
<dbReference type="InterPro" id="IPR000523">
    <property type="entry name" value="Mg_chelatse_chII-like_cat_dom"/>
</dbReference>
<dbReference type="InterPro" id="IPR027417">
    <property type="entry name" value="P-loop_NTPase"/>
</dbReference>
<dbReference type="InterPro" id="IPR025943">
    <property type="entry name" value="Sigma_54_int_dom_ATP-bd_2"/>
</dbReference>
<dbReference type="InterPro" id="IPR045006">
    <property type="entry name" value="CHLI-like"/>
</dbReference>
<dbReference type="GO" id="GO:0005524">
    <property type="term" value="F:ATP binding"/>
    <property type="evidence" value="ECO:0007669"/>
    <property type="project" value="InterPro"/>
</dbReference>
<dbReference type="NCBIfam" id="TIGR00368">
    <property type="entry name" value="YifB family Mg chelatase-like AAA ATPase"/>
    <property type="match status" value="1"/>
</dbReference>